<keyword evidence="2" id="KW-0808">Transferase</keyword>
<dbReference type="InterPro" id="IPR016181">
    <property type="entry name" value="Acyl_CoA_acyltransferase"/>
</dbReference>
<dbReference type="RefSeq" id="WP_106615049.1">
    <property type="nucleotide sequence ID" value="NZ_PYAX01000003.1"/>
</dbReference>
<keyword evidence="3" id="KW-1185">Reference proteome</keyword>
<dbReference type="SUPFAM" id="SSF55729">
    <property type="entry name" value="Acyl-CoA N-acyltransferases (Nat)"/>
    <property type="match status" value="1"/>
</dbReference>
<feature type="domain" description="N-acetyltransferase" evidence="1">
    <location>
        <begin position="109"/>
        <end position="255"/>
    </location>
</feature>
<dbReference type="Gene3D" id="3.40.630.30">
    <property type="match status" value="1"/>
</dbReference>
<dbReference type="GO" id="GO:0016747">
    <property type="term" value="F:acyltransferase activity, transferring groups other than amino-acyl groups"/>
    <property type="evidence" value="ECO:0007669"/>
    <property type="project" value="InterPro"/>
</dbReference>
<dbReference type="Pfam" id="PF00583">
    <property type="entry name" value="Acetyltransf_1"/>
    <property type="match status" value="1"/>
</dbReference>
<organism evidence="2 3">
    <name type="scientific">Saccharothrix carnea</name>
    <dbReference type="NCBI Taxonomy" id="1280637"/>
    <lineage>
        <taxon>Bacteria</taxon>
        <taxon>Bacillati</taxon>
        <taxon>Actinomycetota</taxon>
        <taxon>Actinomycetes</taxon>
        <taxon>Pseudonocardiales</taxon>
        <taxon>Pseudonocardiaceae</taxon>
        <taxon>Saccharothrix</taxon>
    </lineage>
</organism>
<dbReference type="Proteomes" id="UP000241118">
    <property type="component" value="Unassembled WGS sequence"/>
</dbReference>
<protein>
    <submittedName>
        <fullName evidence="2">Acetyltransferase (GNAT) family protein</fullName>
    </submittedName>
</protein>
<name>A0A2P8IDS3_SACCR</name>
<dbReference type="CDD" id="cd04301">
    <property type="entry name" value="NAT_SF"/>
    <property type="match status" value="1"/>
</dbReference>
<dbReference type="EMBL" id="PYAX01000003">
    <property type="protein sequence ID" value="PSL56615.1"/>
    <property type="molecule type" value="Genomic_DNA"/>
</dbReference>
<dbReference type="OrthoDB" id="3814600at2"/>
<dbReference type="PROSITE" id="PS51186">
    <property type="entry name" value="GNAT"/>
    <property type="match status" value="1"/>
</dbReference>
<comment type="caution">
    <text evidence="2">The sequence shown here is derived from an EMBL/GenBank/DDBJ whole genome shotgun (WGS) entry which is preliminary data.</text>
</comment>
<evidence type="ECO:0000313" key="2">
    <source>
        <dbReference type="EMBL" id="PSL56615.1"/>
    </source>
</evidence>
<evidence type="ECO:0000313" key="3">
    <source>
        <dbReference type="Proteomes" id="UP000241118"/>
    </source>
</evidence>
<dbReference type="AlphaFoldDB" id="A0A2P8IDS3"/>
<proteinExistence type="predicted"/>
<gene>
    <name evidence="2" type="ORF">B0I31_103368</name>
</gene>
<evidence type="ECO:0000259" key="1">
    <source>
        <dbReference type="PROSITE" id="PS51186"/>
    </source>
</evidence>
<accession>A0A2P8IDS3</accession>
<sequence length="264" mass="27951">MLTRIQAALRDAIRADADRVGPFLIRFDAHSDNLFMNYAVPDEGAAPTRAEVDALVAAFRARSRTPRLEYLRPSPVVDAALEAAGFTVDQLLPMMAIDSLVAPPVPAGLTVEAVTSDDDLLAVSVVQNTAFGVGGTAGAEDVARQRSLLRDDGVIVLARLDGEPVGAGVYTAPRYRLSQVAGIAVLPSFRGRGIASAVCADLTARVFDSGCTPFLETEPDGKVDRLYGPLGYRTIGHSASITLKEPTTLNDQLRPGPRQGEPLA</sequence>
<reference evidence="2 3" key="1">
    <citation type="submission" date="2018-03" db="EMBL/GenBank/DDBJ databases">
        <title>Genomic Encyclopedia of Type Strains, Phase III (KMG-III): the genomes of soil and plant-associated and newly described type strains.</title>
        <authorList>
            <person name="Whitman W."/>
        </authorList>
    </citation>
    <scope>NUCLEOTIDE SEQUENCE [LARGE SCALE GENOMIC DNA]</scope>
    <source>
        <strain evidence="2 3">CGMCC 4.7097</strain>
    </source>
</reference>
<dbReference type="InterPro" id="IPR000182">
    <property type="entry name" value="GNAT_dom"/>
</dbReference>